<keyword evidence="1" id="KW-0645">Protease</keyword>
<dbReference type="PANTHER" id="PTHR42884:SF14">
    <property type="entry name" value="NEUROENDOCRINE CONVERTASE 1"/>
    <property type="match status" value="1"/>
</dbReference>
<keyword evidence="6" id="KW-1185">Reference proteome</keyword>
<dbReference type="PROSITE" id="PS51892">
    <property type="entry name" value="SUBTILASE"/>
    <property type="match status" value="1"/>
</dbReference>
<name>A0AAW0B297_9AGAR</name>
<dbReference type="EMBL" id="JAYKXP010000213">
    <property type="protein sequence ID" value="KAK7019209.1"/>
    <property type="molecule type" value="Genomic_DNA"/>
</dbReference>
<gene>
    <name evidence="5" type="primary">KEX2_3</name>
    <name evidence="5" type="ORF">VNI00_018137</name>
</gene>
<reference evidence="5 6" key="1">
    <citation type="submission" date="2024-01" db="EMBL/GenBank/DDBJ databases">
        <title>A draft genome for a cacao thread blight-causing isolate of Paramarasmius palmivorus.</title>
        <authorList>
            <person name="Baruah I.K."/>
            <person name="Bukari Y."/>
            <person name="Amoako-Attah I."/>
            <person name="Meinhardt L.W."/>
            <person name="Bailey B.A."/>
            <person name="Cohen S.P."/>
        </authorList>
    </citation>
    <scope>NUCLEOTIDE SEQUENCE [LARGE SCALE GENOMIC DNA]</scope>
    <source>
        <strain evidence="5 6">GH-12</strain>
    </source>
</reference>
<organism evidence="5 6">
    <name type="scientific">Paramarasmius palmivorus</name>
    <dbReference type="NCBI Taxonomy" id="297713"/>
    <lineage>
        <taxon>Eukaryota</taxon>
        <taxon>Fungi</taxon>
        <taxon>Dikarya</taxon>
        <taxon>Basidiomycota</taxon>
        <taxon>Agaricomycotina</taxon>
        <taxon>Agaricomycetes</taxon>
        <taxon>Agaricomycetidae</taxon>
        <taxon>Agaricales</taxon>
        <taxon>Marasmiineae</taxon>
        <taxon>Marasmiaceae</taxon>
        <taxon>Paramarasmius</taxon>
    </lineage>
</organism>
<dbReference type="GO" id="GO:0004252">
    <property type="term" value="F:serine-type endopeptidase activity"/>
    <property type="evidence" value="ECO:0007669"/>
    <property type="project" value="UniProtKB-EC"/>
</dbReference>
<keyword evidence="3" id="KW-0720">Serine protease</keyword>
<proteinExistence type="inferred from homology"/>
<evidence type="ECO:0000313" key="6">
    <source>
        <dbReference type="Proteomes" id="UP001383192"/>
    </source>
</evidence>
<dbReference type="EC" id="3.4.21.61" evidence="5"/>
<dbReference type="GO" id="GO:0005802">
    <property type="term" value="C:trans-Golgi network"/>
    <property type="evidence" value="ECO:0007669"/>
    <property type="project" value="TreeGrafter"/>
</dbReference>
<evidence type="ECO:0000256" key="2">
    <source>
        <dbReference type="ARBA" id="ARBA00022801"/>
    </source>
</evidence>
<dbReference type="Proteomes" id="UP001383192">
    <property type="component" value="Unassembled WGS sequence"/>
</dbReference>
<dbReference type="PANTHER" id="PTHR42884">
    <property type="entry name" value="PROPROTEIN CONVERTASE SUBTILISIN/KEXIN-RELATED"/>
    <property type="match status" value="1"/>
</dbReference>
<dbReference type="AlphaFoldDB" id="A0AAW0B297"/>
<dbReference type="SUPFAM" id="SSF52743">
    <property type="entry name" value="Subtilisin-like"/>
    <property type="match status" value="1"/>
</dbReference>
<dbReference type="GO" id="GO:0016485">
    <property type="term" value="P:protein processing"/>
    <property type="evidence" value="ECO:0007669"/>
    <property type="project" value="TreeGrafter"/>
</dbReference>
<comment type="caution">
    <text evidence="5">The sequence shown here is derived from an EMBL/GenBank/DDBJ whole genome shotgun (WGS) entry which is preliminary data.</text>
</comment>
<evidence type="ECO:0000313" key="5">
    <source>
        <dbReference type="EMBL" id="KAK7019209.1"/>
    </source>
</evidence>
<sequence>MSPPCLSYCCRPPIGLCPFAQSPWKHRILHLHLQSRHPRGYIVGKGVIFLLVENRLDYAITDLKGNFDVVTSYEFNDHANLPIPKLFEDYHGTRCTGQVTTQKTNTCEIGIIYERKVAGVWIPSGPISDVGKVAALKYGYQNVSICQWE</sequence>
<evidence type="ECO:0000256" key="1">
    <source>
        <dbReference type="ARBA" id="ARBA00022670"/>
    </source>
</evidence>
<dbReference type="Gene3D" id="3.40.50.200">
    <property type="entry name" value="Peptidase S8/S53 domain"/>
    <property type="match status" value="1"/>
</dbReference>
<dbReference type="InterPro" id="IPR036852">
    <property type="entry name" value="Peptidase_S8/S53_dom_sf"/>
</dbReference>
<accession>A0AAW0B297</accession>
<comment type="similarity">
    <text evidence="4">Belongs to the peptidase S8 family.</text>
</comment>
<protein>
    <submittedName>
        <fullName evidence="5">Pheromone processing endoprotease</fullName>
        <ecNumber evidence="5">3.4.21.61</ecNumber>
    </submittedName>
</protein>
<keyword evidence="2 5" id="KW-0378">Hydrolase</keyword>
<evidence type="ECO:0000256" key="3">
    <source>
        <dbReference type="ARBA" id="ARBA00022825"/>
    </source>
</evidence>
<comment type="caution">
    <text evidence="4">Lacks conserved residue(s) required for the propagation of feature annotation.</text>
</comment>
<dbReference type="GO" id="GO:0000139">
    <property type="term" value="C:Golgi membrane"/>
    <property type="evidence" value="ECO:0007669"/>
    <property type="project" value="TreeGrafter"/>
</dbReference>
<evidence type="ECO:0000256" key="4">
    <source>
        <dbReference type="PROSITE-ProRule" id="PRU01240"/>
    </source>
</evidence>